<dbReference type="Proteomes" id="UP001485043">
    <property type="component" value="Unassembled WGS sequence"/>
</dbReference>
<accession>A0AAW1TKZ0</accession>
<feature type="domain" description="Tim44-like" evidence="2">
    <location>
        <begin position="105"/>
        <end position="335"/>
    </location>
</feature>
<feature type="compositionally biased region" description="Low complexity" evidence="1">
    <location>
        <begin position="245"/>
        <end position="260"/>
    </location>
</feature>
<evidence type="ECO:0000256" key="1">
    <source>
        <dbReference type="SAM" id="MobiDB-lite"/>
    </source>
</evidence>
<protein>
    <recommendedName>
        <fullName evidence="2">Tim44-like domain-containing protein</fullName>
    </recommendedName>
</protein>
<dbReference type="SMART" id="SM00978">
    <property type="entry name" value="Tim44"/>
    <property type="match status" value="1"/>
</dbReference>
<gene>
    <name evidence="3" type="ORF">WJX84_008055</name>
</gene>
<dbReference type="SUPFAM" id="SSF54427">
    <property type="entry name" value="NTF2-like"/>
    <property type="match status" value="1"/>
</dbReference>
<feature type="region of interest" description="Disordered" evidence="1">
    <location>
        <begin position="236"/>
        <end position="262"/>
    </location>
</feature>
<reference evidence="3 4" key="1">
    <citation type="journal article" date="2024" name="Nat. Commun.">
        <title>Phylogenomics reveals the evolutionary origins of lichenization in chlorophyte algae.</title>
        <authorList>
            <person name="Puginier C."/>
            <person name="Libourel C."/>
            <person name="Otte J."/>
            <person name="Skaloud P."/>
            <person name="Haon M."/>
            <person name="Grisel S."/>
            <person name="Petersen M."/>
            <person name="Berrin J.G."/>
            <person name="Delaux P.M."/>
            <person name="Dal Grande F."/>
            <person name="Keller J."/>
        </authorList>
    </citation>
    <scope>NUCLEOTIDE SEQUENCE [LARGE SCALE GENOMIC DNA]</scope>
    <source>
        <strain evidence="3 4">SAG 2523</strain>
    </source>
</reference>
<evidence type="ECO:0000259" key="2">
    <source>
        <dbReference type="SMART" id="SM00978"/>
    </source>
</evidence>
<evidence type="ECO:0000313" key="4">
    <source>
        <dbReference type="Proteomes" id="UP001485043"/>
    </source>
</evidence>
<sequence length="335" mass="36764">MLARLGVAKRLLPVALVGSAQKCTKDPAYCESFGFVRQANCSKGHSSKEGSGEPSEKETAAQWPEIKRHVQGLRESGSNRRELNDSLPASLGNAIFSAGNYVERALAALMKWRIDKEFDLADFQAGARHAFQIVNELLGSNEMHQLKPMLSPRLHEALRDMRSAYKQEGCTVSVEVDDVQEQDIVAVEIHHEAYLKRFGVLKPGAESAADETAEGAASESLGDAWKAGRAFGEAQASGVSRQGHSAASAPAEPKEAQQQAGCGMDFESLRSLPLWLAVTVRYKGRIITKVTDRNGEILSEDDDKRSQYWKFARGPLPRSLPSQALEPPWFLLTMQ</sequence>
<feature type="region of interest" description="Disordered" evidence="1">
    <location>
        <begin position="44"/>
        <end position="65"/>
    </location>
</feature>
<dbReference type="Pfam" id="PF04280">
    <property type="entry name" value="Tim44"/>
    <property type="match status" value="1"/>
</dbReference>
<evidence type="ECO:0000313" key="3">
    <source>
        <dbReference type="EMBL" id="KAK9868529.1"/>
    </source>
</evidence>
<dbReference type="AlphaFoldDB" id="A0AAW1TKZ0"/>
<dbReference type="InterPro" id="IPR007379">
    <property type="entry name" value="Tim44-like_dom"/>
</dbReference>
<dbReference type="InterPro" id="IPR032710">
    <property type="entry name" value="NTF2-like_dom_sf"/>
</dbReference>
<dbReference type="EMBL" id="JALJOV010000024">
    <property type="protein sequence ID" value="KAK9868529.1"/>
    <property type="molecule type" value="Genomic_DNA"/>
</dbReference>
<name>A0AAW1TKZ0_9CHLO</name>
<dbReference type="Gene3D" id="3.10.450.240">
    <property type="match status" value="1"/>
</dbReference>
<feature type="compositionally biased region" description="Basic and acidic residues" evidence="1">
    <location>
        <begin position="46"/>
        <end position="59"/>
    </location>
</feature>
<keyword evidence="4" id="KW-1185">Reference proteome</keyword>
<proteinExistence type="predicted"/>
<organism evidence="3 4">
    <name type="scientific">Apatococcus fuscideae</name>
    <dbReference type="NCBI Taxonomy" id="2026836"/>
    <lineage>
        <taxon>Eukaryota</taxon>
        <taxon>Viridiplantae</taxon>
        <taxon>Chlorophyta</taxon>
        <taxon>core chlorophytes</taxon>
        <taxon>Trebouxiophyceae</taxon>
        <taxon>Chlorellales</taxon>
        <taxon>Chlorellaceae</taxon>
        <taxon>Apatococcus</taxon>
    </lineage>
</organism>
<comment type="caution">
    <text evidence="3">The sequence shown here is derived from an EMBL/GenBank/DDBJ whole genome shotgun (WGS) entry which is preliminary data.</text>
</comment>